<dbReference type="GO" id="GO:0000407">
    <property type="term" value="C:phagophore assembly site"/>
    <property type="evidence" value="ECO:0007669"/>
    <property type="project" value="TreeGrafter"/>
</dbReference>
<dbReference type="PANTHER" id="PTHR24348">
    <property type="entry name" value="SERINE/THREONINE-PROTEIN KINASE UNC-51-RELATED"/>
    <property type="match status" value="1"/>
</dbReference>
<evidence type="ECO:0000313" key="9">
    <source>
        <dbReference type="EMBL" id="ODQ81428.1"/>
    </source>
</evidence>
<dbReference type="InterPro" id="IPR000719">
    <property type="entry name" value="Prot_kinase_dom"/>
</dbReference>
<dbReference type="InterPro" id="IPR008271">
    <property type="entry name" value="Ser/Thr_kinase_AS"/>
</dbReference>
<dbReference type="GO" id="GO:0010506">
    <property type="term" value="P:regulation of autophagy"/>
    <property type="evidence" value="ECO:0007669"/>
    <property type="project" value="InterPro"/>
</dbReference>
<dbReference type="OrthoDB" id="4062651at2759"/>
<proteinExistence type="inferred from homology"/>
<dbReference type="GO" id="GO:0004674">
    <property type="term" value="F:protein serine/threonine kinase activity"/>
    <property type="evidence" value="ECO:0007669"/>
    <property type="project" value="UniProtKB-KW"/>
</dbReference>
<accession>A0A1E3QUU7</accession>
<dbReference type="PROSITE" id="PS00108">
    <property type="entry name" value="PROTEIN_KINASE_ST"/>
    <property type="match status" value="1"/>
</dbReference>
<evidence type="ECO:0000256" key="1">
    <source>
        <dbReference type="ARBA" id="ARBA00012513"/>
    </source>
</evidence>
<organism evidence="9 10">
    <name type="scientific">Babjeviella inositovora NRRL Y-12698</name>
    <dbReference type="NCBI Taxonomy" id="984486"/>
    <lineage>
        <taxon>Eukaryota</taxon>
        <taxon>Fungi</taxon>
        <taxon>Dikarya</taxon>
        <taxon>Ascomycota</taxon>
        <taxon>Saccharomycotina</taxon>
        <taxon>Pichiomycetes</taxon>
        <taxon>Serinales incertae sedis</taxon>
        <taxon>Babjeviella</taxon>
    </lineage>
</organism>
<dbReference type="Proteomes" id="UP000094336">
    <property type="component" value="Unassembled WGS sequence"/>
</dbReference>
<evidence type="ECO:0000313" key="10">
    <source>
        <dbReference type="Proteomes" id="UP000094336"/>
    </source>
</evidence>
<dbReference type="GO" id="GO:0005829">
    <property type="term" value="C:cytosol"/>
    <property type="evidence" value="ECO:0007669"/>
    <property type="project" value="TreeGrafter"/>
</dbReference>
<dbReference type="PROSITE" id="PS50011">
    <property type="entry name" value="PROTEIN_KINASE_DOM"/>
    <property type="match status" value="1"/>
</dbReference>
<dbReference type="SUPFAM" id="SSF56112">
    <property type="entry name" value="Protein kinase-like (PK-like)"/>
    <property type="match status" value="1"/>
</dbReference>
<evidence type="ECO:0000256" key="7">
    <source>
        <dbReference type="RuleBase" id="RU000304"/>
    </source>
</evidence>
<keyword evidence="5 6" id="KW-0067">ATP-binding</keyword>
<reference evidence="10" key="1">
    <citation type="submission" date="2016-05" db="EMBL/GenBank/DDBJ databases">
        <title>Comparative genomics of biotechnologically important yeasts.</title>
        <authorList>
            <consortium name="DOE Joint Genome Institute"/>
            <person name="Riley R."/>
            <person name="Haridas S."/>
            <person name="Wolfe K.H."/>
            <person name="Lopes M.R."/>
            <person name="Hittinger C.T."/>
            <person name="Goker M."/>
            <person name="Salamov A."/>
            <person name="Wisecaver J."/>
            <person name="Long T.M."/>
            <person name="Aerts A.L."/>
            <person name="Barry K."/>
            <person name="Choi C."/>
            <person name="Clum A."/>
            <person name="Coughlan A.Y."/>
            <person name="Deshpande S."/>
            <person name="Douglass A.P."/>
            <person name="Hanson S.J."/>
            <person name="Klenk H.-P."/>
            <person name="Labutti K."/>
            <person name="Lapidus A."/>
            <person name="Lindquist E."/>
            <person name="Lipzen A."/>
            <person name="Meier-Kolthoff J.P."/>
            <person name="Ohm R.A."/>
            <person name="Otillar R.P."/>
            <person name="Pangilinan J."/>
            <person name="Peng Y."/>
            <person name="Rokas A."/>
            <person name="Rosa C.A."/>
            <person name="Scheuner C."/>
            <person name="Sibirny A.A."/>
            <person name="Slot J.C."/>
            <person name="Stielow J.B."/>
            <person name="Sun H."/>
            <person name="Kurtzman C.P."/>
            <person name="Blackwell M."/>
            <person name="Grigoriev I.V."/>
            <person name="Jeffries T.W."/>
        </authorList>
    </citation>
    <scope>NUCLEOTIDE SEQUENCE [LARGE SCALE GENOMIC DNA]</scope>
    <source>
        <strain evidence="10">NRRL Y-12698</strain>
    </source>
</reference>
<keyword evidence="10" id="KW-1185">Reference proteome</keyword>
<dbReference type="GO" id="GO:0000045">
    <property type="term" value="P:autophagosome assembly"/>
    <property type="evidence" value="ECO:0007669"/>
    <property type="project" value="TreeGrafter"/>
</dbReference>
<dbReference type="PANTHER" id="PTHR24348:SF22">
    <property type="entry name" value="NON-SPECIFIC SERINE_THREONINE PROTEIN KINASE"/>
    <property type="match status" value="1"/>
</dbReference>
<evidence type="ECO:0000256" key="3">
    <source>
        <dbReference type="ARBA" id="ARBA00022741"/>
    </source>
</evidence>
<keyword evidence="7" id="KW-0723">Serine/threonine-protein kinase</keyword>
<feature type="non-terminal residue" evidence="9">
    <location>
        <position position="1"/>
    </location>
</feature>
<dbReference type="AlphaFoldDB" id="A0A1E3QUU7"/>
<comment type="similarity">
    <text evidence="7">Belongs to the protein kinase superfamily.</text>
</comment>
<evidence type="ECO:0000256" key="2">
    <source>
        <dbReference type="ARBA" id="ARBA00022679"/>
    </source>
</evidence>
<dbReference type="PROSITE" id="PS00107">
    <property type="entry name" value="PROTEIN_KINASE_ATP"/>
    <property type="match status" value="1"/>
</dbReference>
<dbReference type="GO" id="GO:0005524">
    <property type="term" value="F:ATP binding"/>
    <property type="evidence" value="ECO:0007669"/>
    <property type="project" value="UniProtKB-UniRule"/>
</dbReference>
<dbReference type="InterPro" id="IPR011009">
    <property type="entry name" value="Kinase-like_dom_sf"/>
</dbReference>
<gene>
    <name evidence="9" type="ORF">BABINDRAFT_19419</name>
</gene>
<dbReference type="EMBL" id="KV454427">
    <property type="protein sequence ID" value="ODQ81428.1"/>
    <property type="molecule type" value="Genomic_DNA"/>
</dbReference>
<feature type="domain" description="Protein kinase" evidence="8">
    <location>
        <begin position="91"/>
        <end position="394"/>
    </location>
</feature>
<name>A0A1E3QUU7_9ASCO</name>
<dbReference type="InterPro" id="IPR045269">
    <property type="entry name" value="Atg1-like"/>
</dbReference>
<sequence>NSTGIAGPRATLTLKPSSGIAYNPYGLRTPSTSSSTSSFHGQAPPASFYISDSAKNLLALPVAHPNDILGAEFTQSSDDLLDTYALPDKGSSKDRSLGGGASSDVRTVLRRDSRKLFALKRFCKVLNETDDEFYERAAKEYVIGMKIAQGSHVVGLHGLFKFPTIGNLQRSWGMVLDLCDGGDLFLIILRPSFRVQTPLPEKFCLFKQIAYGVRFMHDQGIVHRDLKPENVLLSSQGIVKLTDFGVSDYGNEIPGDVTSPVKYYTQFVGSPPYLSPEVMCLQGITQARRIAYDPYQMDMWGLGMLLFCLIYQGTPFQESWKEDAQYREYLLSYTSYCQANPGFQKGDKHHGPGPEFKYAREFHSSGAARVAWRLCDPSAETRMDMTTLFDDPWFRGL</sequence>
<evidence type="ECO:0000256" key="6">
    <source>
        <dbReference type="PROSITE-ProRule" id="PRU10141"/>
    </source>
</evidence>
<evidence type="ECO:0000256" key="4">
    <source>
        <dbReference type="ARBA" id="ARBA00022777"/>
    </source>
</evidence>
<keyword evidence="4" id="KW-0418">Kinase</keyword>
<feature type="non-terminal residue" evidence="9">
    <location>
        <position position="397"/>
    </location>
</feature>
<keyword evidence="2" id="KW-0808">Transferase</keyword>
<dbReference type="Gene3D" id="1.10.510.10">
    <property type="entry name" value="Transferase(Phosphotransferase) domain 1"/>
    <property type="match status" value="1"/>
</dbReference>
<dbReference type="GO" id="GO:0016020">
    <property type="term" value="C:membrane"/>
    <property type="evidence" value="ECO:0007669"/>
    <property type="project" value="TreeGrafter"/>
</dbReference>
<feature type="binding site" evidence="6">
    <location>
        <position position="120"/>
    </location>
    <ligand>
        <name>ATP</name>
        <dbReference type="ChEBI" id="CHEBI:30616"/>
    </ligand>
</feature>
<keyword evidence="3 6" id="KW-0547">Nucleotide-binding</keyword>
<dbReference type="GO" id="GO:0030447">
    <property type="term" value="P:filamentous growth"/>
    <property type="evidence" value="ECO:0007669"/>
    <property type="project" value="UniProtKB-ARBA"/>
</dbReference>
<dbReference type="STRING" id="984486.A0A1E3QUU7"/>
<dbReference type="Pfam" id="PF00069">
    <property type="entry name" value="Pkinase"/>
    <property type="match status" value="1"/>
</dbReference>
<evidence type="ECO:0000256" key="5">
    <source>
        <dbReference type="ARBA" id="ARBA00022840"/>
    </source>
</evidence>
<dbReference type="GO" id="GO:0005776">
    <property type="term" value="C:autophagosome"/>
    <property type="evidence" value="ECO:0007669"/>
    <property type="project" value="TreeGrafter"/>
</dbReference>
<dbReference type="RefSeq" id="XP_018986756.1">
    <property type="nucleotide sequence ID" value="XM_019131216.1"/>
</dbReference>
<dbReference type="EC" id="2.7.11.1" evidence="1"/>
<dbReference type="InterPro" id="IPR017441">
    <property type="entry name" value="Protein_kinase_ATP_BS"/>
</dbReference>
<protein>
    <recommendedName>
        <fullName evidence="1">non-specific serine/threonine protein kinase</fullName>
        <ecNumber evidence="1">2.7.11.1</ecNumber>
    </recommendedName>
</protein>
<evidence type="ECO:0000259" key="8">
    <source>
        <dbReference type="PROSITE" id="PS50011"/>
    </source>
</evidence>
<dbReference type="SMART" id="SM00220">
    <property type="entry name" value="S_TKc"/>
    <property type="match status" value="1"/>
</dbReference>
<dbReference type="GeneID" id="30149069"/>